<dbReference type="Proteomes" id="UP001146336">
    <property type="component" value="Unassembled WGS sequence"/>
</dbReference>
<evidence type="ECO:0000313" key="2">
    <source>
        <dbReference type="EMBL" id="MDF9298785.1"/>
    </source>
</evidence>
<comment type="caution">
    <text evidence="2">The sequence shown here is derived from an EMBL/GenBank/DDBJ whole genome shotgun (WGS) entry which is preliminary data.</text>
</comment>
<sequence>MKNNLKLSKSGLNNAVKSVDYQPRPETLKELAAAMGMTTDELIRQAEWFDENR</sequence>
<dbReference type="EMBL" id="JAOZFC020000001">
    <property type="protein sequence ID" value="MDF9298785.1"/>
    <property type="molecule type" value="Genomic_DNA"/>
</dbReference>
<evidence type="ECO:0000259" key="1">
    <source>
        <dbReference type="PROSITE" id="PS50943"/>
    </source>
</evidence>
<evidence type="ECO:0000313" key="3">
    <source>
        <dbReference type="Proteomes" id="UP001146336"/>
    </source>
</evidence>
<reference evidence="2" key="1">
    <citation type="submission" date="2023-03" db="EMBL/GenBank/DDBJ databases">
        <title>Comparative genomics of Weissella fermenti BK2, and weissella type species.</title>
        <authorList>
            <person name="Lee J.K."/>
            <person name="Baek J.H."/>
            <person name="Kim J.M."/>
            <person name="Choi D.G."/>
            <person name="Jeon C.O."/>
        </authorList>
    </citation>
    <scope>NUCLEOTIDE SEQUENCE</scope>
    <source>
        <strain evidence="2">BK2</strain>
    </source>
</reference>
<dbReference type="PROSITE" id="PS50943">
    <property type="entry name" value="HTH_CROC1"/>
    <property type="match status" value="1"/>
</dbReference>
<protein>
    <recommendedName>
        <fullName evidence="1">HTH cro/C1-type domain-containing protein</fullName>
    </recommendedName>
</protein>
<feature type="domain" description="HTH cro/C1-type" evidence="1">
    <location>
        <begin position="21"/>
        <end position="42"/>
    </location>
</feature>
<organism evidence="2 3">
    <name type="scientific">Weissella fermenti</name>
    <dbReference type="NCBI Taxonomy" id="2987699"/>
    <lineage>
        <taxon>Bacteria</taxon>
        <taxon>Bacillati</taxon>
        <taxon>Bacillota</taxon>
        <taxon>Bacilli</taxon>
        <taxon>Lactobacillales</taxon>
        <taxon>Lactobacillaceae</taxon>
        <taxon>Weissella</taxon>
    </lineage>
</organism>
<keyword evidence="3" id="KW-1185">Reference proteome</keyword>
<dbReference type="InterPro" id="IPR001387">
    <property type="entry name" value="Cro/C1-type_HTH"/>
</dbReference>
<gene>
    <name evidence="2" type="ORF">OIT47_000345</name>
</gene>
<dbReference type="RefSeq" id="WP_199404888.1">
    <property type="nucleotide sequence ID" value="NZ_JAOZFC020000001.1"/>
</dbReference>
<accession>A0ABT6D2U0</accession>
<name>A0ABT6D2U0_9LACO</name>
<proteinExistence type="predicted"/>